<gene>
    <name evidence="2" type="ORF">DICVIV_04747</name>
</gene>
<evidence type="ECO:0000313" key="3">
    <source>
        <dbReference type="Proteomes" id="UP000053766"/>
    </source>
</evidence>
<dbReference type="Proteomes" id="UP000053766">
    <property type="component" value="Unassembled WGS sequence"/>
</dbReference>
<evidence type="ECO:0000313" key="2">
    <source>
        <dbReference type="EMBL" id="KJH49117.1"/>
    </source>
</evidence>
<dbReference type="EMBL" id="KN716245">
    <property type="protein sequence ID" value="KJH49117.1"/>
    <property type="molecule type" value="Genomic_DNA"/>
</dbReference>
<dbReference type="OrthoDB" id="79871at2759"/>
<keyword evidence="1" id="KW-0175">Coiled coil</keyword>
<evidence type="ECO:0000256" key="1">
    <source>
        <dbReference type="SAM" id="Coils"/>
    </source>
</evidence>
<reference evidence="3" key="2">
    <citation type="journal article" date="2016" name="Sci. Rep.">
        <title>Dictyocaulus viviparus genome, variome and transcriptome elucidate lungworm biology and support future intervention.</title>
        <authorList>
            <person name="McNulty S.N."/>
            <person name="Strube C."/>
            <person name="Rosa B.A."/>
            <person name="Martin J.C."/>
            <person name="Tyagi R."/>
            <person name="Choi Y.J."/>
            <person name="Wang Q."/>
            <person name="Hallsworth Pepin K."/>
            <person name="Zhang X."/>
            <person name="Ozersky P."/>
            <person name="Wilson R.K."/>
            <person name="Sternberg P.W."/>
            <person name="Gasser R.B."/>
            <person name="Mitreva M."/>
        </authorList>
    </citation>
    <scope>NUCLEOTIDE SEQUENCE [LARGE SCALE GENOMIC DNA]</scope>
    <source>
        <strain evidence="3">HannoverDv2000</strain>
    </source>
</reference>
<keyword evidence="3" id="KW-1185">Reference proteome</keyword>
<feature type="coiled-coil region" evidence="1">
    <location>
        <begin position="305"/>
        <end position="353"/>
    </location>
</feature>
<dbReference type="STRING" id="29172.A0A0D8XZ30"/>
<dbReference type="AlphaFoldDB" id="A0A0D8XZ30"/>
<proteinExistence type="predicted"/>
<reference evidence="2 3" key="1">
    <citation type="submission" date="2013-11" db="EMBL/GenBank/DDBJ databases">
        <title>Draft genome of the bovine lungworm Dictyocaulus viviparus.</title>
        <authorList>
            <person name="Mitreva M."/>
        </authorList>
    </citation>
    <scope>NUCLEOTIDE SEQUENCE [LARGE SCALE GENOMIC DNA]</scope>
    <source>
        <strain evidence="2 3">HannoverDv2000</strain>
    </source>
</reference>
<name>A0A0D8XZ30_DICVI</name>
<sequence length="360" mass="42049">MEKELEEDRRKSSDRVNKLKELIRLKEAGASETRKQLEEVTAQLADKNLLLREKEYQIEESRQKIEDSITRIADAELKARKLVRIHCIHLFLILSYCQLIFQEEELSQCETERVSKLDLESELQYELQESQTALSFLKQQVEQLNMELNARDQALQSAAIELDGKEEHWKKKREEFEQQLEKNNEHYEELLSAMKTLQTSFEMEKKGNVSRQVEIDKLTDALNVSSSRITELTTELETSKELLKGSEESVEELKHQLDEEKHRLEIAQKNCEKESVENALCDARMELDTVQKNSTRQQAELMSAVERVELEKVGLLNDLEGKQQEILRLSDLNTQLKEDITTKKNELDGFQERMVCIHPS</sequence>
<organism evidence="2 3">
    <name type="scientific">Dictyocaulus viviparus</name>
    <name type="common">Bovine lungworm</name>
    <dbReference type="NCBI Taxonomy" id="29172"/>
    <lineage>
        <taxon>Eukaryota</taxon>
        <taxon>Metazoa</taxon>
        <taxon>Ecdysozoa</taxon>
        <taxon>Nematoda</taxon>
        <taxon>Chromadorea</taxon>
        <taxon>Rhabditida</taxon>
        <taxon>Rhabditina</taxon>
        <taxon>Rhabditomorpha</taxon>
        <taxon>Strongyloidea</taxon>
        <taxon>Metastrongylidae</taxon>
        <taxon>Dictyocaulus</taxon>
    </lineage>
</organism>
<feature type="coiled-coil region" evidence="1">
    <location>
        <begin position="127"/>
        <end position="197"/>
    </location>
</feature>
<evidence type="ECO:0008006" key="4">
    <source>
        <dbReference type="Google" id="ProtNLM"/>
    </source>
</evidence>
<feature type="coiled-coil region" evidence="1">
    <location>
        <begin position="236"/>
        <end position="277"/>
    </location>
</feature>
<accession>A0A0D8XZ30</accession>
<protein>
    <recommendedName>
        <fullName evidence="4">M protein repeat protein</fullName>
    </recommendedName>
</protein>